<evidence type="ECO:0000313" key="5">
    <source>
        <dbReference type="EMBL" id="MFH4976712.1"/>
    </source>
</evidence>
<dbReference type="CDD" id="cd12932">
    <property type="entry name" value="RRP7_like"/>
    <property type="match status" value="1"/>
</dbReference>
<feature type="domain" description="Ribosomal RNA-processing protein 7 C-terminal" evidence="4">
    <location>
        <begin position="306"/>
        <end position="422"/>
    </location>
</feature>
<keyword evidence="6" id="KW-1185">Reference proteome</keyword>
<sequence>MSMKDETEAVRKKLSKKVKISGGKTTAFRSKRQRDTLSMDNVKNMCHRRKRVGTLPESSQINSADVEGYGSMSEEGETAGVKNGTKKVKRKRSTELGAKKLCCMKEKVRSKVGKERNNRTGKDASNEGARSNKKRKKNRMTRESLQVELENSRDENMLPAKTESASIAVAEDENFDFEKIIALRYCISEQLSAERDLFMKRDTTNYSVIIVFNLQSYISPEALKPVITHLCPSVTVTAITVQRTTSSDGDLKKGFRTVKVQLQDEYEVEEVLRKCHHSPSICLADLGINLLPTGIAEYSKRYRDAYVPMETLLARVESLIAERDAAVEESRSNAKKTYNTPDDEGWITVSNSHYRRAPAPIVKNRDELLNNKKKHHKPSVDLAFYSFQMKESKRKRIEELQKKFEEDKKKLAIAKAARKFRPL</sequence>
<dbReference type="EMBL" id="JBGFUD010001752">
    <property type="protein sequence ID" value="MFH4976712.1"/>
    <property type="molecule type" value="Genomic_DNA"/>
</dbReference>
<dbReference type="AlphaFoldDB" id="A0ABD6EJ64"/>
<dbReference type="InterPro" id="IPR024326">
    <property type="entry name" value="RRP7_C"/>
</dbReference>
<organism evidence="5 6">
    <name type="scientific">Gnathostoma spinigerum</name>
    <dbReference type="NCBI Taxonomy" id="75299"/>
    <lineage>
        <taxon>Eukaryota</taxon>
        <taxon>Metazoa</taxon>
        <taxon>Ecdysozoa</taxon>
        <taxon>Nematoda</taxon>
        <taxon>Chromadorea</taxon>
        <taxon>Rhabditida</taxon>
        <taxon>Spirurina</taxon>
        <taxon>Gnathostomatomorpha</taxon>
        <taxon>Gnathostomatoidea</taxon>
        <taxon>Gnathostomatidae</taxon>
        <taxon>Gnathostoma</taxon>
    </lineage>
</organism>
<protein>
    <recommendedName>
        <fullName evidence="4">Ribosomal RNA-processing protein 7 C-terminal domain-containing protein</fullName>
    </recommendedName>
</protein>
<feature type="region of interest" description="Disordered" evidence="3">
    <location>
        <begin position="107"/>
        <end position="158"/>
    </location>
</feature>
<accession>A0ABD6EJ64</accession>
<name>A0ABD6EJ64_9BILA</name>
<proteinExistence type="inferred from homology"/>
<dbReference type="Gene3D" id="6.10.250.1770">
    <property type="match status" value="1"/>
</dbReference>
<feature type="coiled-coil region" evidence="2">
    <location>
        <begin position="390"/>
        <end position="417"/>
    </location>
</feature>
<evidence type="ECO:0000256" key="2">
    <source>
        <dbReference type="SAM" id="Coils"/>
    </source>
</evidence>
<dbReference type="Proteomes" id="UP001608902">
    <property type="component" value="Unassembled WGS sequence"/>
</dbReference>
<dbReference type="PANTHER" id="PTHR13191">
    <property type="entry name" value="RIBOSOMAL RNA PROCESSING PROTEIN 7-RELATED"/>
    <property type="match status" value="1"/>
</dbReference>
<evidence type="ECO:0000256" key="3">
    <source>
        <dbReference type="SAM" id="MobiDB-lite"/>
    </source>
</evidence>
<comment type="caution">
    <text evidence="5">The sequence shown here is derived from an EMBL/GenBank/DDBJ whole genome shotgun (WGS) entry which is preliminary data.</text>
</comment>
<dbReference type="PANTHER" id="PTHR13191:SF0">
    <property type="entry name" value="RIBOSOMAL RNA-PROCESSING PROTEIN 7 HOMOLOG A-RELATED"/>
    <property type="match status" value="1"/>
</dbReference>
<feature type="region of interest" description="Disordered" evidence="3">
    <location>
        <begin position="30"/>
        <end position="92"/>
    </location>
</feature>
<dbReference type="InterPro" id="IPR040446">
    <property type="entry name" value="RRP7"/>
</dbReference>
<reference evidence="5 6" key="1">
    <citation type="submission" date="2024-08" db="EMBL/GenBank/DDBJ databases">
        <title>Gnathostoma spinigerum genome.</title>
        <authorList>
            <person name="Gonzalez-Bertolin B."/>
            <person name="Monzon S."/>
            <person name="Zaballos A."/>
            <person name="Jimenez P."/>
            <person name="Dekumyoy P."/>
            <person name="Varona S."/>
            <person name="Cuesta I."/>
            <person name="Sumanam S."/>
            <person name="Adisakwattana P."/>
            <person name="Gasser R.B."/>
            <person name="Hernandez-Gonzalez A."/>
            <person name="Young N.D."/>
            <person name="Perteguer M.J."/>
        </authorList>
    </citation>
    <scope>NUCLEOTIDE SEQUENCE [LARGE SCALE GENOMIC DNA]</scope>
    <source>
        <strain evidence="5">AL3</strain>
        <tissue evidence="5">Liver</tissue>
    </source>
</reference>
<evidence type="ECO:0000256" key="1">
    <source>
        <dbReference type="ARBA" id="ARBA00006110"/>
    </source>
</evidence>
<comment type="similarity">
    <text evidence="1">Belongs to the RRP7 family.</text>
</comment>
<evidence type="ECO:0000259" key="4">
    <source>
        <dbReference type="Pfam" id="PF12923"/>
    </source>
</evidence>
<dbReference type="Pfam" id="PF12923">
    <property type="entry name" value="RRP7"/>
    <property type="match status" value="1"/>
</dbReference>
<feature type="compositionally biased region" description="Basic and acidic residues" evidence="3">
    <location>
        <begin position="107"/>
        <end position="125"/>
    </location>
</feature>
<keyword evidence="2" id="KW-0175">Coiled coil</keyword>
<gene>
    <name evidence="5" type="ORF">AB6A40_003421</name>
</gene>
<evidence type="ECO:0000313" key="6">
    <source>
        <dbReference type="Proteomes" id="UP001608902"/>
    </source>
</evidence>